<dbReference type="GO" id="GO:0035435">
    <property type="term" value="P:phosphate ion transmembrane transport"/>
    <property type="evidence" value="ECO:0007669"/>
    <property type="project" value="TreeGrafter"/>
</dbReference>
<keyword evidence="5 8" id="KW-0812">Transmembrane</keyword>
<feature type="transmembrane region" description="Helical" evidence="8">
    <location>
        <begin position="48"/>
        <end position="65"/>
    </location>
</feature>
<dbReference type="Pfam" id="PF01384">
    <property type="entry name" value="PHO4"/>
    <property type="match status" value="1"/>
</dbReference>
<keyword evidence="4 8" id="KW-0592">Phosphate transport</keyword>
<protein>
    <recommendedName>
        <fullName evidence="8">Phosphate transporter</fullName>
    </recommendedName>
</protein>
<dbReference type="OrthoDB" id="260807at2759"/>
<dbReference type="GO" id="GO:0005315">
    <property type="term" value="F:phosphate transmembrane transporter activity"/>
    <property type="evidence" value="ECO:0007669"/>
    <property type="project" value="InterPro"/>
</dbReference>
<evidence type="ECO:0000256" key="1">
    <source>
        <dbReference type="ARBA" id="ARBA00004141"/>
    </source>
</evidence>
<comment type="similarity">
    <text evidence="2 8">Belongs to the inorganic phosphate transporter (PiT) (TC 2.A.20) family.</text>
</comment>
<feature type="transmembrane region" description="Helical" evidence="8">
    <location>
        <begin position="92"/>
        <end position="114"/>
    </location>
</feature>
<evidence type="ECO:0000256" key="4">
    <source>
        <dbReference type="ARBA" id="ARBA00022592"/>
    </source>
</evidence>
<evidence type="ECO:0000256" key="2">
    <source>
        <dbReference type="ARBA" id="ARBA00009916"/>
    </source>
</evidence>
<evidence type="ECO:0000256" key="8">
    <source>
        <dbReference type="RuleBase" id="RU363058"/>
    </source>
</evidence>
<feature type="transmembrane region" description="Helical" evidence="8">
    <location>
        <begin position="150"/>
        <end position="176"/>
    </location>
</feature>
<dbReference type="AlphaFoldDB" id="A0A0H3YJ89"/>
<proteinExistence type="evidence at transcript level"/>
<evidence type="ECO:0000256" key="5">
    <source>
        <dbReference type="ARBA" id="ARBA00022692"/>
    </source>
</evidence>
<feature type="transmembrane region" description="Helical" evidence="8">
    <location>
        <begin position="219"/>
        <end position="241"/>
    </location>
</feature>
<feature type="transmembrane region" description="Helical" evidence="8">
    <location>
        <begin position="6"/>
        <end position="27"/>
    </location>
</feature>
<comment type="subcellular location">
    <subcellularLocation>
        <location evidence="1 8">Membrane</location>
        <topology evidence="1 8">Multi-pass membrane protein</topology>
    </subcellularLocation>
</comment>
<dbReference type="EMBL" id="KT163594">
    <property type="protein sequence ID" value="AKN21544.1"/>
    <property type="molecule type" value="mRNA"/>
</dbReference>
<gene>
    <name evidence="9" type="primary">slc20a-1</name>
</gene>
<dbReference type="InterPro" id="IPR001204">
    <property type="entry name" value="Phos_transporter"/>
</dbReference>
<dbReference type="PANTHER" id="PTHR11101">
    <property type="entry name" value="PHOSPHATE TRANSPORTER"/>
    <property type="match status" value="1"/>
</dbReference>
<evidence type="ECO:0000256" key="3">
    <source>
        <dbReference type="ARBA" id="ARBA00022448"/>
    </source>
</evidence>
<feature type="transmembrane region" description="Helical" evidence="8">
    <location>
        <begin position="354"/>
        <end position="373"/>
    </location>
</feature>
<dbReference type="PANTHER" id="PTHR11101:SF80">
    <property type="entry name" value="PHOSPHATE TRANSPORTER"/>
    <property type="match status" value="1"/>
</dbReference>
<evidence type="ECO:0000313" key="9">
    <source>
        <dbReference type="EMBL" id="AKN21544.1"/>
    </source>
</evidence>
<keyword evidence="3 8" id="KW-0813">Transport</keyword>
<organism evidence="9">
    <name type="scientific">Schmidtea mediterranea</name>
    <name type="common">Freshwater planarian flatworm</name>
    <dbReference type="NCBI Taxonomy" id="79327"/>
    <lineage>
        <taxon>Eukaryota</taxon>
        <taxon>Metazoa</taxon>
        <taxon>Spiralia</taxon>
        <taxon>Lophotrochozoa</taxon>
        <taxon>Platyhelminthes</taxon>
        <taxon>Rhabditophora</taxon>
        <taxon>Seriata</taxon>
        <taxon>Tricladida</taxon>
        <taxon>Continenticola</taxon>
        <taxon>Geoplanoidea</taxon>
        <taxon>Dugesiidae</taxon>
        <taxon>Schmidtea</taxon>
    </lineage>
</organism>
<feature type="transmembrane region" description="Helical" evidence="8">
    <location>
        <begin position="121"/>
        <end position="138"/>
    </location>
</feature>
<evidence type="ECO:0000256" key="7">
    <source>
        <dbReference type="ARBA" id="ARBA00023136"/>
    </source>
</evidence>
<feature type="transmembrane region" description="Helical" evidence="8">
    <location>
        <begin position="440"/>
        <end position="466"/>
    </location>
</feature>
<keyword evidence="7 8" id="KW-0472">Membrane</keyword>
<feature type="transmembrane region" description="Helical" evidence="8">
    <location>
        <begin position="188"/>
        <end position="207"/>
    </location>
</feature>
<sequence length="471" mass="51031">MLFPDNQIWIIVVGFLIAFILAFGIGANDVANSFGTSVGSKVLTLKQACVLASIFEILGSILLGAKVSDTIRKGVILPEYYNTQNMTDGIRIMMMGQLSSLSGACVWMMIATFFKLPVSGSHSIVGAVVGFALIIHGVKGIDWVKVGFIVASWFISPILSGSVSVLTFFIFDRFILKKSDPLEPGLTFLPFIYSITILINAFSIFISGPPLLGFDKIPLYGTFIASFGLAIITILVVRFVAVPYLRKKIQSNCSTATAKMSFGNGSSYVEDNHNLNGHVETHLDNNIVHIITKPKHIPIKDKPEQCELFSGLQILTAVFGGFAHGGNDVSNAIGPLVGLWIIGLTQDLSSKMAIPIWILLYGGFGITIGLWIWGRRVIKTMGDELTTITPSSGVCIELGSAITVTVASNIGLPISTTHCKVGSIVAVGRYRSNENVDWKIFRHICFAWFITLPVTGGVSALIMFCLKKWAV</sequence>
<accession>A0A0H3YJ89</accession>
<dbReference type="GO" id="GO:0016020">
    <property type="term" value="C:membrane"/>
    <property type="evidence" value="ECO:0007669"/>
    <property type="project" value="UniProtKB-SubCell"/>
</dbReference>
<name>A0A0H3YJ89_SCHMD</name>
<reference evidence="9" key="1">
    <citation type="journal article" date="2015" name="Elife">
        <title>Stem cells and fluid flow drive cyst formation in an invertebrate excretory organ.</title>
        <authorList>
            <person name="Thi-Kim Vu H."/>
            <person name="Rink J.C."/>
            <person name="McKinney S.A."/>
            <person name="McClain M."/>
            <person name="Lakshmanaperumal N."/>
            <person name="Alexander R."/>
            <person name="Sanchez Alvarado A."/>
        </authorList>
    </citation>
    <scope>NUCLEOTIDE SEQUENCE</scope>
</reference>
<keyword evidence="6 8" id="KW-1133">Transmembrane helix</keyword>
<evidence type="ECO:0000256" key="6">
    <source>
        <dbReference type="ARBA" id="ARBA00022989"/>
    </source>
</evidence>
<comment type="function">
    <text evidence="8">Sodium-phosphate symporter.</text>
</comment>